<dbReference type="Pfam" id="PF13410">
    <property type="entry name" value="GST_C_2"/>
    <property type="match status" value="1"/>
</dbReference>
<dbReference type="GO" id="GO:0016740">
    <property type="term" value="F:transferase activity"/>
    <property type="evidence" value="ECO:0007669"/>
    <property type="project" value="UniProtKB-KW"/>
</dbReference>
<dbReference type="Gene3D" id="3.40.30.10">
    <property type="entry name" value="Glutaredoxin"/>
    <property type="match status" value="1"/>
</dbReference>
<name>A0A1Y6BN91_9PROT</name>
<feature type="domain" description="GST C-terminal" evidence="4">
    <location>
        <begin position="86"/>
        <end position="206"/>
    </location>
</feature>
<dbReference type="Gene3D" id="1.20.1050.10">
    <property type="match status" value="1"/>
</dbReference>
<evidence type="ECO:0000256" key="2">
    <source>
        <dbReference type="ARBA" id="ARBA00022679"/>
    </source>
</evidence>
<dbReference type="SFLD" id="SFLDG01150">
    <property type="entry name" value="Main.1:_Beta-like"/>
    <property type="match status" value="1"/>
</dbReference>
<accession>A0A1Y6BN91</accession>
<dbReference type="SUPFAM" id="SSF52833">
    <property type="entry name" value="Thioredoxin-like"/>
    <property type="match status" value="1"/>
</dbReference>
<dbReference type="Pfam" id="PF02798">
    <property type="entry name" value="GST_N"/>
    <property type="match status" value="1"/>
</dbReference>
<dbReference type="Proteomes" id="UP000192917">
    <property type="component" value="Unassembled WGS sequence"/>
</dbReference>
<evidence type="ECO:0000259" key="3">
    <source>
        <dbReference type="PROSITE" id="PS50404"/>
    </source>
</evidence>
<dbReference type="PANTHER" id="PTHR44051:SF19">
    <property type="entry name" value="DISULFIDE-BOND OXIDOREDUCTASE YFCG"/>
    <property type="match status" value="1"/>
</dbReference>
<dbReference type="InterPro" id="IPR040079">
    <property type="entry name" value="Glutathione_S-Trfase"/>
</dbReference>
<feature type="domain" description="GST N-terminal" evidence="3">
    <location>
        <begin position="1"/>
        <end position="81"/>
    </location>
</feature>
<dbReference type="InterPro" id="IPR036282">
    <property type="entry name" value="Glutathione-S-Trfase_C_sf"/>
</dbReference>
<dbReference type="RefSeq" id="WP_085121939.1">
    <property type="nucleotide sequence ID" value="NZ_FWZX01000004.1"/>
</dbReference>
<comment type="similarity">
    <text evidence="1">Belongs to the GST superfamily.</text>
</comment>
<dbReference type="AlphaFoldDB" id="A0A1Y6BN91"/>
<evidence type="ECO:0000256" key="1">
    <source>
        <dbReference type="ARBA" id="ARBA00007409"/>
    </source>
</evidence>
<proteinExistence type="inferred from homology"/>
<dbReference type="InterPro" id="IPR010987">
    <property type="entry name" value="Glutathione-S-Trfase_C-like"/>
</dbReference>
<gene>
    <name evidence="5" type="ORF">SAMN05428998_104241</name>
</gene>
<dbReference type="PROSITE" id="PS50404">
    <property type="entry name" value="GST_NTER"/>
    <property type="match status" value="1"/>
</dbReference>
<reference evidence="5" key="1">
    <citation type="submission" date="2017-04" db="EMBL/GenBank/DDBJ databases">
        <authorList>
            <person name="Afonso C.L."/>
            <person name="Miller P.J."/>
            <person name="Scott M.A."/>
            <person name="Spackman E."/>
            <person name="Goraichik I."/>
            <person name="Dimitrov K.M."/>
            <person name="Suarez D.L."/>
            <person name="Swayne D.E."/>
        </authorList>
    </citation>
    <scope>NUCLEOTIDE SEQUENCE [LARGE SCALE GENOMIC DNA]</scope>
    <source>
        <strain evidence="5">USBA 355</strain>
    </source>
</reference>
<keyword evidence="6" id="KW-1185">Reference proteome</keyword>
<dbReference type="InterPro" id="IPR036249">
    <property type="entry name" value="Thioredoxin-like_sf"/>
</dbReference>
<evidence type="ECO:0000259" key="4">
    <source>
        <dbReference type="PROSITE" id="PS50405"/>
    </source>
</evidence>
<sequence>MLTIWGRSNSINVQKVMWAVGELGLEHERIDVGGAFGGLDGEAYGRLNPNRRVPTLQDGDLTLWESNAIVRYLAEAYGAAPFFPETLHGRALAGQWMDWMTTTILPPMTTAFWGLIRTPPERRDTAAIEQALAGCAAAFALLDAQLAGRAFLLGEALTMGDLPVGCATYRWYAMPIERPALANLEAYHGRLRARPAFAEHVMIPLS</sequence>
<dbReference type="SFLD" id="SFLDG00358">
    <property type="entry name" value="Main_(cytGST)"/>
    <property type="match status" value="1"/>
</dbReference>
<dbReference type="SFLD" id="SFLDS00019">
    <property type="entry name" value="Glutathione_Transferase_(cytos"/>
    <property type="match status" value="1"/>
</dbReference>
<dbReference type="FunFam" id="3.40.30.10:FF:000039">
    <property type="entry name" value="Glutathione S-transferase domain"/>
    <property type="match status" value="1"/>
</dbReference>
<dbReference type="SUPFAM" id="SSF47616">
    <property type="entry name" value="GST C-terminal domain-like"/>
    <property type="match status" value="1"/>
</dbReference>
<dbReference type="CDD" id="cd03047">
    <property type="entry name" value="GST_N_2"/>
    <property type="match status" value="1"/>
</dbReference>
<dbReference type="PANTHER" id="PTHR44051">
    <property type="entry name" value="GLUTATHIONE S-TRANSFERASE-RELATED"/>
    <property type="match status" value="1"/>
</dbReference>
<protein>
    <submittedName>
        <fullName evidence="5">Glutathione S-transferase</fullName>
    </submittedName>
</protein>
<dbReference type="PROSITE" id="PS50405">
    <property type="entry name" value="GST_CTER"/>
    <property type="match status" value="1"/>
</dbReference>
<organism evidence="5 6">
    <name type="scientific">Tistlia consotensis USBA 355</name>
    <dbReference type="NCBI Taxonomy" id="560819"/>
    <lineage>
        <taxon>Bacteria</taxon>
        <taxon>Pseudomonadati</taxon>
        <taxon>Pseudomonadota</taxon>
        <taxon>Alphaproteobacteria</taxon>
        <taxon>Rhodospirillales</taxon>
        <taxon>Rhodovibrionaceae</taxon>
        <taxon>Tistlia</taxon>
    </lineage>
</organism>
<dbReference type="InterPro" id="IPR004045">
    <property type="entry name" value="Glutathione_S-Trfase_N"/>
</dbReference>
<dbReference type="STRING" id="560819.SAMN05428998_104241"/>
<dbReference type="EMBL" id="FWZX01000004">
    <property type="protein sequence ID" value="SMF09480.1"/>
    <property type="molecule type" value="Genomic_DNA"/>
</dbReference>
<evidence type="ECO:0000313" key="6">
    <source>
        <dbReference type="Proteomes" id="UP000192917"/>
    </source>
</evidence>
<keyword evidence="2 5" id="KW-0808">Transferase</keyword>
<evidence type="ECO:0000313" key="5">
    <source>
        <dbReference type="EMBL" id="SMF09480.1"/>
    </source>
</evidence>